<dbReference type="Pfam" id="PF00069">
    <property type="entry name" value="Pkinase"/>
    <property type="match status" value="1"/>
</dbReference>
<feature type="compositionally biased region" description="Low complexity" evidence="3">
    <location>
        <begin position="1"/>
        <end position="14"/>
    </location>
</feature>
<accession>A0A9P1CXP9</accession>
<dbReference type="Proteomes" id="UP001152797">
    <property type="component" value="Unassembled WGS sequence"/>
</dbReference>
<keyword evidence="2" id="KW-0067">ATP-binding</keyword>
<feature type="domain" description="Protein kinase" evidence="4">
    <location>
        <begin position="137"/>
        <end position="453"/>
    </location>
</feature>
<dbReference type="EMBL" id="CAMXCT020002661">
    <property type="protein sequence ID" value="CAL1153003.1"/>
    <property type="molecule type" value="Genomic_DNA"/>
</dbReference>
<keyword evidence="7" id="KW-0808">Transferase</keyword>
<dbReference type="EMBL" id="CAMXCT030002661">
    <property type="protein sequence ID" value="CAL4786940.1"/>
    <property type="molecule type" value="Genomic_DNA"/>
</dbReference>
<proteinExistence type="predicted"/>
<evidence type="ECO:0000313" key="7">
    <source>
        <dbReference type="EMBL" id="CAL4786940.1"/>
    </source>
</evidence>
<dbReference type="GO" id="GO:0004672">
    <property type="term" value="F:protein kinase activity"/>
    <property type="evidence" value="ECO:0007669"/>
    <property type="project" value="InterPro"/>
</dbReference>
<protein>
    <recommendedName>
        <fullName evidence="4">Protein kinase domain-containing protein</fullName>
    </recommendedName>
</protein>
<evidence type="ECO:0000256" key="1">
    <source>
        <dbReference type="ARBA" id="ARBA00022741"/>
    </source>
</evidence>
<dbReference type="Gene3D" id="3.30.200.20">
    <property type="entry name" value="Phosphorylase Kinase, domain 1"/>
    <property type="match status" value="1"/>
</dbReference>
<sequence length="453" mass="51459">MTDDASPPQSSPQSTEGGPHPEMQIKVSLMSGIEIDLSLSGDSTMSELRARIEKSFATTWGTSVPAELQKILLNSEEVVALYDVPIKDALGEAVEGEEVALMLVAGETFEEVVLEAWFDRVKYDTQEDFSQQLPARLVKEKVLRKGHRMTAFRFRDCFTGKRVMVSFYQNVQIPNRDGQPLQSLVKDVFMMKHLKHPNLVRLLDVPPISDPHFCMITEWMDTDLGNVIRSKQELTEDHCRYFMYQILEALCYLHSAGVVYCNLTPHKVLLKANCDLKIKQLEDVRKMGFCQGNGHEIIGFMAGGHFFGIGFFGKMWMMSTWLFPYKNFRTFPNGPEIGPAFSSCSMIIPFFVLLKSWHLPHVYTHGGFFWHFISVGVYEKLRKPASWLVAVCERSENRGCGGGGCRKGTKSRRAPVLSARKRSILLDYVPLGNLLTVGYRFPLGPPFWWPERP</sequence>
<dbReference type="AlphaFoldDB" id="A0A9P1CXP9"/>
<organism evidence="5">
    <name type="scientific">Cladocopium goreaui</name>
    <dbReference type="NCBI Taxonomy" id="2562237"/>
    <lineage>
        <taxon>Eukaryota</taxon>
        <taxon>Sar</taxon>
        <taxon>Alveolata</taxon>
        <taxon>Dinophyceae</taxon>
        <taxon>Suessiales</taxon>
        <taxon>Symbiodiniaceae</taxon>
        <taxon>Cladocopium</taxon>
    </lineage>
</organism>
<keyword evidence="8" id="KW-1185">Reference proteome</keyword>
<reference evidence="6" key="2">
    <citation type="submission" date="2024-04" db="EMBL/GenBank/DDBJ databases">
        <authorList>
            <person name="Chen Y."/>
            <person name="Shah S."/>
            <person name="Dougan E. K."/>
            <person name="Thang M."/>
            <person name="Chan C."/>
        </authorList>
    </citation>
    <scope>NUCLEOTIDE SEQUENCE [LARGE SCALE GENOMIC DNA]</scope>
</reference>
<evidence type="ECO:0000256" key="2">
    <source>
        <dbReference type="ARBA" id="ARBA00022840"/>
    </source>
</evidence>
<name>A0A9P1CXP9_9DINO</name>
<feature type="region of interest" description="Disordered" evidence="3">
    <location>
        <begin position="1"/>
        <end position="22"/>
    </location>
</feature>
<dbReference type="PROSITE" id="PS50011">
    <property type="entry name" value="PROTEIN_KINASE_DOM"/>
    <property type="match status" value="1"/>
</dbReference>
<dbReference type="InterPro" id="IPR000719">
    <property type="entry name" value="Prot_kinase_dom"/>
</dbReference>
<dbReference type="Gene3D" id="1.10.510.10">
    <property type="entry name" value="Transferase(Phosphotransferase) domain 1"/>
    <property type="match status" value="1"/>
</dbReference>
<dbReference type="CDD" id="cd17039">
    <property type="entry name" value="Ubl_ubiquitin_like"/>
    <property type="match status" value="1"/>
</dbReference>
<dbReference type="SMART" id="SM00220">
    <property type="entry name" value="S_TKc"/>
    <property type="match status" value="1"/>
</dbReference>
<dbReference type="EMBL" id="CAMXCT010002661">
    <property type="protein sequence ID" value="CAI3999628.1"/>
    <property type="molecule type" value="Genomic_DNA"/>
</dbReference>
<evidence type="ECO:0000313" key="5">
    <source>
        <dbReference type="EMBL" id="CAI3999628.1"/>
    </source>
</evidence>
<keyword evidence="1" id="KW-0547">Nucleotide-binding</keyword>
<keyword evidence="7" id="KW-0418">Kinase</keyword>
<dbReference type="InterPro" id="IPR011009">
    <property type="entry name" value="Kinase-like_dom_sf"/>
</dbReference>
<comment type="caution">
    <text evidence="5">The sequence shown here is derived from an EMBL/GenBank/DDBJ whole genome shotgun (WGS) entry which is preliminary data.</text>
</comment>
<gene>
    <name evidence="5" type="ORF">C1SCF055_LOCUS25812</name>
</gene>
<reference evidence="5" key="1">
    <citation type="submission" date="2022-10" db="EMBL/GenBank/DDBJ databases">
        <authorList>
            <person name="Chen Y."/>
            <person name="Dougan E. K."/>
            <person name="Chan C."/>
            <person name="Rhodes N."/>
            <person name="Thang M."/>
        </authorList>
    </citation>
    <scope>NUCLEOTIDE SEQUENCE</scope>
</reference>
<evidence type="ECO:0000256" key="3">
    <source>
        <dbReference type="SAM" id="MobiDB-lite"/>
    </source>
</evidence>
<dbReference type="PANTHER" id="PTHR24055">
    <property type="entry name" value="MITOGEN-ACTIVATED PROTEIN KINASE"/>
    <property type="match status" value="1"/>
</dbReference>
<dbReference type="GO" id="GO:0005524">
    <property type="term" value="F:ATP binding"/>
    <property type="evidence" value="ECO:0007669"/>
    <property type="project" value="UniProtKB-KW"/>
</dbReference>
<evidence type="ECO:0000259" key="4">
    <source>
        <dbReference type="PROSITE" id="PS50011"/>
    </source>
</evidence>
<evidence type="ECO:0000313" key="8">
    <source>
        <dbReference type="Proteomes" id="UP001152797"/>
    </source>
</evidence>
<dbReference type="SUPFAM" id="SSF56112">
    <property type="entry name" value="Protein kinase-like (PK-like)"/>
    <property type="match status" value="1"/>
</dbReference>
<evidence type="ECO:0000313" key="6">
    <source>
        <dbReference type="EMBL" id="CAL1153003.1"/>
    </source>
</evidence>
<dbReference type="InterPro" id="IPR050117">
    <property type="entry name" value="MAPK"/>
</dbReference>